<proteinExistence type="predicted"/>
<protein>
    <submittedName>
        <fullName evidence="1">Uncharacterized protein</fullName>
    </submittedName>
</protein>
<name>A0ACC2JTJ1_9PEZI</name>
<organism evidence="1 2">
    <name type="scientific">Lasiodiplodia mahajangana</name>
    <dbReference type="NCBI Taxonomy" id="1108764"/>
    <lineage>
        <taxon>Eukaryota</taxon>
        <taxon>Fungi</taxon>
        <taxon>Dikarya</taxon>
        <taxon>Ascomycota</taxon>
        <taxon>Pezizomycotina</taxon>
        <taxon>Dothideomycetes</taxon>
        <taxon>Dothideomycetes incertae sedis</taxon>
        <taxon>Botryosphaeriales</taxon>
        <taxon>Botryosphaeriaceae</taxon>
        <taxon>Lasiodiplodia</taxon>
    </lineage>
</organism>
<evidence type="ECO:0000313" key="2">
    <source>
        <dbReference type="Proteomes" id="UP001153332"/>
    </source>
</evidence>
<sequence length="463" mass="50755">MPRLWSIVRQKPARILAQTGLRTSATLPTSGATSLDNSEGASQAAAELLDSLDAALALISLEDDPRAQLTAHLEQLDWKASSYVNSSLDFYSSKEPWRCAPETANLIMKAWVCAEAVYGPDTATLSKALEDSGLNLEWSLASSANGNIKATTLTTFVAPPHHASNAQPTAHLIVAVRGSASTVDQLVNLHGEPRDASVLFQDTDPPLSPGDQALNFQAHAGFLNSARELLPQVSAQIEKHLRKGHNYSVVFTGHSAGGAVATLLHLALRAKFTSVRKSTILISVERHYNYTGCSRYLPYDTAVSCITFGSPPVARPALDKDNTAFNRMTEQSQVLNIVNEYDMVSRLDKEYVRSLIQLFNSEAPNTKEDPYTTDEDPGRTWPLPPPELQHIGSIVALKTELPNLPLNGMKPYEVNTRVTAWSVAPESISDLIFCKLQVHKRKYYREKIEQLVYNNSESISSTS</sequence>
<dbReference type="EMBL" id="JAPUUL010000412">
    <property type="protein sequence ID" value="KAJ8130837.1"/>
    <property type="molecule type" value="Genomic_DNA"/>
</dbReference>
<evidence type="ECO:0000313" key="1">
    <source>
        <dbReference type="EMBL" id="KAJ8130837.1"/>
    </source>
</evidence>
<reference evidence="1" key="1">
    <citation type="submission" date="2022-12" db="EMBL/GenBank/DDBJ databases">
        <title>Genome Sequence of Lasiodiplodia mahajangana.</title>
        <authorList>
            <person name="Buettner E."/>
        </authorList>
    </citation>
    <scope>NUCLEOTIDE SEQUENCE</scope>
    <source>
        <strain evidence="1">VT137</strain>
    </source>
</reference>
<keyword evidence="2" id="KW-1185">Reference proteome</keyword>
<dbReference type="Proteomes" id="UP001153332">
    <property type="component" value="Unassembled WGS sequence"/>
</dbReference>
<accession>A0ACC2JTJ1</accession>
<gene>
    <name evidence="1" type="ORF">O1611_g2788</name>
</gene>
<comment type="caution">
    <text evidence="1">The sequence shown here is derived from an EMBL/GenBank/DDBJ whole genome shotgun (WGS) entry which is preliminary data.</text>
</comment>